<accession>A0A523URN3</accession>
<organism evidence="1 2">
    <name type="scientific">candidate division TA06 bacterium</name>
    <dbReference type="NCBI Taxonomy" id="2250710"/>
    <lineage>
        <taxon>Bacteria</taxon>
        <taxon>Bacteria division TA06</taxon>
    </lineage>
</organism>
<dbReference type="AlphaFoldDB" id="A0A523URN3"/>
<dbReference type="EMBL" id="SOJN01000094">
    <property type="protein sequence ID" value="TET45154.1"/>
    <property type="molecule type" value="Genomic_DNA"/>
</dbReference>
<dbReference type="Proteomes" id="UP000315525">
    <property type="component" value="Unassembled WGS sequence"/>
</dbReference>
<dbReference type="InterPro" id="IPR024227">
    <property type="entry name" value="DUF3795"/>
</dbReference>
<dbReference type="Pfam" id="PF12675">
    <property type="entry name" value="DUF3795"/>
    <property type="match status" value="1"/>
</dbReference>
<protein>
    <submittedName>
        <fullName evidence="1">DUF3795 domain-containing protein</fullName>
    </submittedName>
</protein>
<evidence type="ECO:0000313" key="2">
    <source>
        <dbReference type="Proteomes" id="UP000315525"/>
    </source>
</evidence>
<reference evidence="1 2" key="1">
    <citation type="submission" date="2019-03" db="EMBL/GenBank/DDBJ databases">
        <title>Metabolic potential of uncultured bacteria and archaea associated with petroleum seepage in deep-sea sediments.</title>
        <authorList>
            <person name="Dong X."/>
            <person name="Hubert C."/>
        </authorList>
    </citation>
    <scope>NUCLEOTIDE SEQUENCE [LARGE SCALE GENOMIC DNA]</scope>
    <source>
        <strain evidence="1">E44_bin18</strain>
    </source>
</reference>
<evidence type="ECO:0000313" key="1">
    <source>
        <dbReference type="EMBL" id="TET45154.1"/>
    </source>
</evidence>
<name>A0A523URN3_UNCT6</name>
<sequence length="113" mass="12879">MEKMIGICGITCTDCPAYIATQKDDAEERKKVAELWSTDEYQLKPEDINCHGCFSDKNEVISFAHDCEVRKCGLEKNLKSCAHCDEYFCEKLHKIIGKVPEAKATLEEMRKSI</sequence>
<comment type="caution">
    <text evidence="1">The sequence shown here is derived from an EMBL/GenBank/DDBJ whole genome shotgun (WGS) entry which is preliminary data.</text>
</comment>
<gene>
    <name evidence="1" type="ORF">E3J62_08575</name>
</gene>
<proteinExistence type="predicted"/>